<evidence type="ECO:0000256" key="1">
    <source>
        <dbReference type="ARBA" id="ARBA00022679"/>
    </source>
</evidence>
<keyword evidence="5" id="KW-0687">Ribonucleoprotein</keyword>
<evidence type="ECO:0000259" key="4">
    <source>
        <dbReference type="PROSITE" id="PS51186"/>
    </source>
</evidence>
<proteinExistence type="predicted"/>
<keyword evidence="5" id="KW-0689">Ribosomal protein</keyword>
<organism evidence="5 6">
    <name type="scientific">Nocardioides aromaticivorans</name>
    <dbReference type="NCBI Taxonomy" id="200618"/>
    <lineage>
        <taxon>Bacteria</taxon>
        <taxon>Bacillati</taxon>
        <taxon>Actinomycetota</taxon>
        <taxon>Actinomycetes</taxon>
        <taxon>Propionibacteriales</taxon>
        <taxon>Nocardioidaceae</taxon>
        <taxon>Nocardioides</taxon>
    </lineage>
</organism>
<protein>
    <submittedName>
        <fullName evidence="5">Ribosomal protein S18 acetylase RimI-like enzyme</fullName>
    </submittedName>
</protein>
<sequence length="262" mass="27812">MSTVLSQVGLRAVVPDDHELLVAVYAASRADELDQVAWPPGQREAFVRMQYDAQDRHYRAASPHGRFDVVEVDGRPAGRLYVDVRDDDVRIVDIALLPEFRGRGIGSALLRQVLAEAAALGRTASIHVEVHNPAGALYERLGFRPVAERGVHRLLTWSAEGGLVAAVADRHEEEVDRPEVAVLDAADGLAEPVGAVEDERELVAGGPVGAGATEVRAEGGLDQHEGDPAAVGGGDREGLADASGEVVMGEPLHAATVPSRRN</sequence>
<dbReference type="InterPro" id="IPR016181">
    <property type="entry name" value="Acyl_CoA_acyltransferase"/>
</dbReference>
<comment type="caution">
    <text evidence="5">The sequence shown here is derived from an EMBL/GenBank/DDBJ whole genome shotgun (WGS) entry which is preliminary data.</text>
</comment>
<feature type="domain" description="N-acetyltransferase" evidence="4">
    <location>
        <begin position="25"/>
        <end position="160"/>
    </location>
</feature>
<dbReference type="Gene3D" id="3.40.630.30">
    <property type="match status" value="1"/>
</dbReference>
<evidence type="ECO:0000313" key="6">
    <source>
        <dbReference type="Proteomes" id="UP000562045"/>
    </source>
</evidence>
<dbReference type="InterPro" id="IPR050832">
    <property type="entry name" value="Bact_Acetyltransf"/>
</dbReference>
<feature type="compositionally biased region" description="Basic and acidic residues" evidence="3">
    <location>
        <begin position="217"/>
        <end position="227"/>
    </location>
</feature>
<dbReference type="GO" id="GO:0016747">
    <property type="term" value="F:acyltransferase activity, transferring groups other than amino-acyl groups"/>
    <property type="evidence" value="ECO:0007669"/>
    <property type="project" value="InterPro"/>
</dbReference>
<evidence type="ECO:0000256" key="2">
    <source>
        <dbReference type="ARBA" id="ARBA00023315"/>
    </source>
</evidence>
<dbReference type="GO" id="GO:0005840">
    <property type="term" value="C:ribosome"/>
    <property type="evidence" value="ECO:0007669"/>
    <property type="project" value="UniProtKB-KW"/>
</dbReference>
<reference evidence="5 6" key="1">
    <citation type="submission" date="2020-07" db="EMBL/GenBank/DDBJ databases">
        <title>Sequencing the genomes of 1000 actinobacteria strains.</title>
        <authorList>
            <person name="Klenk H.-P."/>
        </authorList>
    </citation>
    <scope>NUCLEOTIDE SEQUENCE [LARGE SCALE GENOMIC DNA]</scope>
    <source>
        <strain evidence="5 6">DSM 15131</strain>
    </source>
</reference>
<evidence type="ECO:0000313" key="5">
    <source>
        <dbReference type="EMBL" id="NYI43216.1"/>
    </source>
</evidence>
<dbReference type="CDD" id="cd04301">
    <property type="entry name" value="NAT_SF"/>
    <property type="match status" value="1"/>
</dbReference>
<dbReference type="PROSITE" id="PS51186">
    <property type="entry name" value="GNAT"/>
    <property type="match status" value="1"/>
</dbReference>
<feature type="region of interest" description="Disordered" evidence="3">
    <location>
        <begin position="217"/>
        <end position="239"/>
    </location>
</feature>
<keyword evidence="2" id="KW-0012">Acyltransferase</keyword>
<dbReference type="Proteomes" id="UP000562045">
    <property type="component" value="Unassembled WGS sequence"/>
</dbReference>
<gene>
    <name evidence="5" type="ORF">BJ993_000296</name>
</gene>
<dbReference type="PANTHER" id="PTHR43877">
    <property type="entry name" value="AMINOALKYLPHOSPHONATE N-ACETYLTRANSFERASE-RELATED-RELATED"/>
    <property type="match status" value="1"/>
</dbReference>
<keyword evidence="1" id="KW-0808">Transferase</keyword>
<dbReference type="InterPro" id="IPR000182">
    <property type="entry name" value="GNAT_dom"/>
</dbReference>
<dbReference type="SUPFAM" id="SSF55729">
    <property type="entry name" value="Acyl-CoA N-acyltransferases (Nat)"/>
    <property type="match status" value="1"/>
</dbReference>
<dbReference type="Pfam" id="PF00583">
    <property type="entry name" value="Acetyltransf_1"/>
    <property type="match status" value="1"/>
</dbReference>
<dbReference type="AlphaFoldDB" id="A0A7Z0CJ18"/>
<dbReference type="EMBL" id="JACBZM010000001">
    <property type="protein sequence ID" value="NYI43216.1"/>
    <property type="molecule type" value="Genomic_DNA"/>
</dbReference>
<evidence type="ECO:0000256" key="3">
    <source>
        <dbReference type="SAM" id="MobiDB-lite"/>
    </source>
</evidence>
<name>A0A7Z0CJ18_9ACTN</name>
<accession>A0A7Z0CJ18</accession>